<name>A0A0C9WQ50_9AGAR</name>
<dbReference type="HOGENOM" id="CLU_2819495_0_0_1"/>
<sequence>ITSSPPALTRRFLGQVFRKIDLGLPQQVPRHVTAAAQGQRTLVVHRRFVVVVTFDTSTGTHSDVDRNF</sequence>
<protein>
    <submittedName>
        <fullName evidence="1">Uncharacterized protein</fullName>
    </submittedName>
</protein>
<accession>A0A0C9WQ50</accession>
<feature type="non-terminal residue" evidence="1">
    <location>
        <position position="68"/>
    </location>
</feature>
<dbReference type="EMBL" id="KN838859">
    <property type="protein sequence ID" value="KIJ93195.1"/>
    <property type="molecule type" value="Genomic_DNA"/>
</dbReference>
<evidence type="ECO:0000313" key="2">
    <source>
        <dbReference type="Proteomes" id="UP000054477"/>
    </source>
</evidence>
<proteinExistence type="predicted"/>
<reference evidence="1 2" key="1">
    <citation type="submission" date="2014-04" db="EMBL/GenBank/DDBJ databases">
        <authorList>
            <consortium name="DOE Joint Genome Institute"/>
            <person name="Kuo A."/>
            <person name="Kohler A."/>
            <person name="Nagy L.G."/>
            <person name="Floudas D."/>
            <person name="Copeland A."/>
            <person name="Barry K.W."/>
            <person name="Cichocki N."/>
            <person name="Veneault-Fourrey C."/>
            <person name="LaButti K."/>
            <person name="Lindquist E.A."/>
            <person name="Lipzen A."/>
            <person name="Lundell T."/>
            <person name="Morin E."/>
            <person name="Murat C."/>
            <person name="Sun H."/>
            <person name="Tunlid A."/>
            <person name="Henrissat B."/>
            <person name="Grigoriev I.V."/>
            <person name="Hibbett D.S."/>
            <person name="Martin F."/>
            <person name="Nordberg H.P."/>
            <person name="Cantor M.N."/>
            <person name="Hua S.X."/>
        </authorList>
    </citation>
    <scope>NUCLEOTIDE SEQUENCE [LARGE SCALE GENOMIC DNA]</scope>
    <source>
        <strain evidence="1 2">LaAM-08-1</strain>
    </source>
</reference>
<organism evidence="1 2">
    <name type="scientific">Laccaria amethystina LaAM-08-1</name>
    <dbReference type="NCBI Taxonomy" id="1095629"/>
    <lineage>
        <taxon>Eukaryota</taxon>
        <taxon>Fungi</taxon>
        <taxon>Dikarya</taxon>
        <taxon>Basidiomycota</taxon>
        <taxon>Agaricomycotina</taxon>
        <taxon>Agaricomycetes</taxon>
        <taxon>Agaricomycetidae</taxon>
        <taxon>Agaricales</taxon>
        <taxon>Agaricineae</taxon>
        <taxon>Hydnangiaceae</taxon>
        <taxon>Laccaria</taxon>
    </lineage>
</organism>
<evidence type="ECO:0000313" key="1">
    <source>
        <dbReference type="EMBL" id="KIJ93195.1"/>
    </source>
</evidence>
<reference evidence="2" key="2">
    <citation type="submission" date="2015-01" db="EMBL/GenBank/DDBJ databases">
        <title>Evolutionary Origins and Diversification of the Mycorrhizal Mutualists.</title>
        <authorList>
            <consortium name="DOE Joint Genome Institute"/>
            <consortium name="Mycorrhizal Genomics Consortium"/>
            <person name="Kohler A."/>
            <person name="Kuo A."/>
            <person name="Nagy L.G."/>
            <person name="Floudas D."/>
            <person name="Copeland A."/>
            <person name="Barry K.W."/>
            <person name="Cichocki N."/>
            <person name="Veneault-Fourrey C."/>
            <person name="LaButti K."/>
            <person name="Lindquist E.A."/>
            <person name="Lipzen A."/>
            <person name="Lundell T."/>
            <person name="Morin E."/>
            <person name="Murat C."/>
            <person name="Riley R."/>
            <person name="Ohm R."/>
            <person name="Sun H."/>
            <person name="Tunlid A."/>
            <person name="Henrissat B."/>
            <person name="Grigoriev I.V."/>
            <person name="Hibbett D.S."/>
            <person name="Martin F."/>
        </authorList>
    </citation>
    <scope>NUCLEOTIDE SEQUENCE [LARGE SCALE GENOMIC DNA]</scope>
    <source>
        <strain evidence="2">LaAM-08-1</strain>
    </source>
</reference>
<dbReference type="AlphaFoldDB" id="A0A0C9WQ50"/>
<dbReference type="Proteomes" id="UP000054477">
    <property type="component" value="Unassembled WGS sequence"/>
</dbReference>
<gene>
    <name evidence="1" type="ORF">K443DRAFT_684723</name>
</gene>
<keyword evidence="2" id="KW-1185">Reference proteome</keyword>